<dbReference type="GeneID" id="41971142"/>
<evidence type="ECO:0000256" key="1">
    <source>
        <dbReference type="ARBA" id="ARBA00004123"/>
    </source>
</evidence>
<protein>
    <recommendedName>
        <fullName evidence="6">Bromodomain associated domain-containing protein</fullName>
    </recommendedName>
</protein>
<dbReference type="STRING" id="1093900.A0A507BDI6"/>
<dbReference type="Pfam" id="PF07524">
    <property type="entry name" value="Bromo_TP"/>
    <property type="match status" value="1"/>
</dbReference>
<feature type="compositionally biased region" description="Basic and acidic residues" evidence="5">
    <location>
        <begin position="176"/>
        <end position="188"/>
    </location>
</feature>
<dbReference type="FunCoup" id="A0A507BDI6">
    <property type="interactions" value="235"/>
</dbReference>
<accession>A0A507BDI6</accession>
<feature type="domain" description="Bromodomain associated" evidence="6">
    <location>
        <begin position="9"/>
        <end position="55"/>
    </location>
</feature>
<dbReference type="RefSeq" id="XP_030998465.1">
    <property type="nucleotide sequence ID" value="XM_031138024.1"/>
</dbReference>
<keyword evidence="4" id="KW-0539">Nucleus</keyword>
<evidence type="ECO:0000313" key="7">
    <source>
        <dbReference type="EMBL" id="TPX16754.1"/>
    </source>
</evidence>
<keyword evidence="8" id="KW-1185">Reference proteome</keyword>
<dbReference type="InterPro" id="IPR006565">
    <property type="entry name" value="BTP"/>
</dbReference>
<name>A0A507BDI6_9PEZI</name>
<dbReference type="EMBL" id="SKBQ01000016">
    <property type="protein sequence ID" value="TPX16754.1"/>
    <property type="molecule type" value="Genomic_DNA"/>
</dbReference>
<feature type="region of interest" description="Disordered" evidence="5">
    <location>
        <begin position="174"/>
        <end position="221"/>
    </location>
</feature>
<dbReference type="GO" id="GO:0046982">
    <property type="term" value="F:protein heterodimerization activity"/>
    <property type="evidence" value="ECO:0007669"/>
    <property type="project" value="InterPro"/>
</dbReference>
<dbReference type="AlphaFoldDB" id="A0A507BDI6"/>
<evidence type="ECO:0000256" key="2">
    <source>
        <dbReference type="ARBA" id="ARBA00023015"/>
    </source>
</evidence>
<evidence type="ECO:0000256" key="5">
    <source>
        <dbReference type="SAM" id="MobiDB-lite"/>
    </source>
</evidence>
<sequence length="221" mass="24458">MTPPPTIFHTLLRPCVLQILRAQGYHATRTAVLDSLTDLAARYLYALCQATAHHTARNGGEDGGGETPSVVEVRMALEDLGAVLPAPAFEEERFLGREDTRGVDEFVAWAQGPRNREIKRVALDGDDENNDYLSALKKKHSKASEDSKYNGTVLGKGNEHGEIVVEGGQFESIAMWEERRRREREKTPRIPSESPEPESRPQSSGLSSLGDRSIDDDMDLS</sequence>
<dbReference type="OrthoDB" id="5402929at2759"/>
<keyword evidence="3" id="KW-0804">Transcription</keyword>
<evidence type="ECO:0000259" key="6">
    <source>
        <dbReference type="Pfam" id="PF07524"/>
    </source>
</evidence>
<reference evidence="7 8" key="1">
    <citation type="submission" date="2019-06" db="EMBL/GenBank/DDBJ databases">
        <title>Draft genome sequence of the filamentous fungus Phialemoniopsis curvata isolated from diesel fuel.</title>
        <authorList>
            <person name="Varaljay V.A."/>
            <person name="Lyon W.J."/>
            <person name="Crouch A.L."/>
            <person name="Drake C.E."/>
            <person name="Hollomon J.M."/>
            <person name="Nadeau L.J."/>
            <person name="Nunn H.S."/>
            <person name="Stevenson B.S."/>
            <person name="Bojanowski C.L."/>
            <person name="Crookes-Goodson W.J."/>
        </authorList>
    </citation>
    <scope>NUCLEOTIDE SEQUENCE [LARGE SCALE GENOMIC DNA]</scope>
    <source>
        <strain evidence="7 8">D216</strain>
    </source>
</reference>
<dbReference type="GO" id="GO:0005634">
    <property type="term" value="C:nucleus"/>
    <property type="evidence" value="ECO:0007669"/>
    <property type="project" value="UniProtKB-SubCell"/>
</dbReference>
<dbReference type="CDD" id="cd00076">
    <property type="entry name" value="HFD_SF"/>
    <property type="match status" value="1"/>
</dbReference>
<evidence type="ECO:0000256" key="3">
    <source>
        <dbReference type="ARBA" id="ARBA00023163"/>
    </source>
</evidence>
<dbReference type="Proteomes" id="UP000319257">
    <property type="component" value="Unassembled WGS sequence"/>
</dbReference>
<proteinExistence type="predicted"/>
<dbReference type="InterPro" id="IPR009072">
    <property type="entry name" value="Histone-fold"/>
</dbReference>
<evidence type="ECO:0000313" key="8">
    <source>
        <dbReference type="Proteomes" id="UP000319257"/>
    </source>
</evidence>
<dbReference type="Gene3D" id="1.10.20.10">
    <property type="entry name" value="Histone, subunit A"/>
    <property type="match status" value="1"/>
</dbReference>
<keyword evidence="2" id="KW-0805">Transcription regulation</keyword>
<dbReference type="InParanoid" id="A0A507BDI6"/>
<organism evidence="7 8">
    <name type="scientific">Thyridium curvatum</name>
    <dbReference type="NCBI Taxonomy" id="1093900"/>
    <lineage>
        <taxon>Eukaryota</taxon>
        <taxon>Fungi</taxon>
        <taxon>Dikarya</taxon>
        <taxon>Ascomycota</taxon>
        <taxon>Pezizomycotina</taxon>
        <taxon>Sordariomycetes</taxon>
        <taxon>Sordariomycetidae</taxon>
        <taxon>Thyridiales</taxon>
        <taxon>Thyridiaceae</taxon>
        <taxon>Thyridium</taxon>
    </lineage>
</organism>
<comment type="caution">
    <text evidence="7">The sequence shown here is derived from an EMBL/GenBank/DDBJ whole genome shotgun (WGS) entry which is preliminary data.</text>
</comment>
<gene>
    <name evidence="7" type="ORF">E0L32_003695</name>
</gene>
<comment type="subcellular location">
    <subcellularLocation>
        <location evidence="1">Nucleus</location>
    </subcellularLocation>
</comment>
<evidence type="ECO:0000256" key="4">
    <source>
        <dbReference type="ARBA" id="ARBA00023242"/>
    </source>
</evidence>